<reference evidence="1 2" key="1">
    <citation type="submission" date="2016-02" db="EMBL/GenBank/DDBJ databases">
        <authorList>
            <consortium name="Pathogen Informatics"/>
        </authorList>
    </citation>
    <scope>NUCLEOTIDE SEQUENCE [LARGE SCALE GENOMIC DNA]</scope>
    <source>
        <strain evidence="1 2">LSS69</strain>
    </source>
</reference>
<gene>
    <name evidence="1" type="ORF">ERS132431_01752</name>
</gene>
<dbReference type="Proteomes" id="UP000071533">
    <property type="component" value="Unassembled WGS sequence"/>
</dbReference>
<evidence type="ECO:0008006" key="3">
    <source>
        <dbReference type="Google" id="ProtNLM"/>
    </source>
</evidence>
<evidence type="ECO:0000313" key="2">
    <source>
        <dbReference type="Proteomes" id="UP000071533"/>
    </source>
</evidence>
<sequence>MNNEKKKKNKKIKFEIKRVYVGKKPIEEVFEGVIEHITMKNLENTKEDKRTQA</sequence>
<dbReference type="EMBL" id="FIHS01000024">
    <property type="protein sequence ID" value="CYV51121.1"/>
    <property type="molecule type" value="Genomic_DNA"/>
</dbReference>
<organism evidence="1 2">
    <name type="scientific">Streptococcus suis</name>
    <dbReference type="NCBI Taxonomy" id="1307"/>
    <lineage>
        <taxon>Bacteria</taxon>
        <taxon>Bacillati</taxon>
        <taxon>Bacillota</taxon>
        <taxon>Bacilli</taxon>
        <taxon>Lactobacillales</taxon>
        <taxon>Streptococcaceae</taxon>
        <taxon>Streptococcus</taxon>
    </lineage>
</organism>
<proteinExistence type="predicted"/>
<evidence type="ECO:0000313" key="1">
    <source>
        <dbReference type="EMBL" id="CYV51121.1"/>
    </source>
</evidence>
<dbReference type="RefSeq" id="WP_044689672.1">
    <property type="nucleotide sequence ID" value="NZ_CEHX01000019.1"/>
</dbReference>
<protein>
    <recommendedName>
        <fullName evidence="3">Recombinase RecR</fullName>
    </recommendedName>
</protein>
<accession>A0A0Z8JC34</accession>
<dbReference type="AlphaFoldDB" id="A0A0Z8JC34"/>
<name>A0A0Z8JC34_STRSU</name>